<gene>
    <name evidence="2" type="ORF">SAMN04488000_107134</name>
</gene>
<dbReference type="OrthoDB" id="4153693at2"/>
<dbReference type="SUPFAM" id="SSF50494">
    <property type="entry name" value="Trypsin-like serine proteases"/>
    <property type="match status" value="1"/>
</dbReference>
<sequence>MYRTEYWVEARRPDGGVLGAGFYVTRRFVMTADHCLRPLAESESDVVLVHADGTEAPGVVCERREDVDLALIRLVGRSFVRPPVPQVCKKNDRWRTPNRPSPSDPHLNGAVDEPNVKYDCVSGTQLEALQLSTEVVLGNYEGYSGSAVERVGEEATLAGVLQEQYQNRFDEKLGATNVLWAVTMREAFAAFADYFDDHAPADPATDVRRHTSALEQLADWEAHGLVGPSAVNTIQLEIARAMVEQFLSKGSA</sequence>
<dbReference type="RefSeq" id="WP_089917985.1">
    <property type="nucleotide sequence ID" value="NZ_FOFV01000007.1"/>
</dbReference>
<dbReference type="STRING" id="65499.SAMN04488000_107134"/>
<dbReference type="InterPro" id="IPR009003">
    <property type="entry name" value="Peptidase_S1_PA"/>
</dbReference>
<dbReference type="AlphaFoldDB" id="A0A1H9MNS3"/>
<dbReference type="InterPro" id="IPR043504">
    <property type="entry name" value="Peptidase_S1_PA_chymotrypsin"/>
</dbReference>
<reference evidence="3" key="1">
    <citation type="submission" date="2016-10" db="EMBL/GenBank/DDBJ databases">
        <authorList>
            <person name="Varghese N."/>
            <person name="Submissions S."/>
        </authorList>
    </citation>
    <scope>NUCLEOTIDE SEQUENCE [LARGE SCALE GENOMIC DNA]</scope>
    <source>
        <strain evidence="3">DSM 44437</strain>
    </source>
</reference>
<dbReference type="Proteomes" id="UP000199503">
    <property type="component" value="Unassembled WGS sequence"/>
</dbReference>
<proteinExistence type="predicted"/>
<evidence type="ECO:0000313" key="2">
    <source>
        <dbReference type="EMBL" id="SER25288.1"/>
    </source>
</evidence>
<dbReference type="Pfam" id="PF13365">
    <property type="entry name" value="Trypsin_2"/>
    <property type="match status" value="1"/>
</dbReference>
<dbReference type="EMBL" id="FOFV01000007">
    <property type="protein sequence ID" value="SER25288.1"/>
    <property type="molecule type" value="Genomic_DNA"/>
</dbReference>
<organism evidence="2 3">
    <name type="scientific">Lentzea albida</name>
    <dbReference type="NCBI Taxonomy" id="65499"/>
    <lineage>
        <taxon>Bacteria</taxon>
        <taxon>Bacillati</taxon>
        <taxon>Actinomycetota</taxon>
        <taxon>Actinomycetes</taxon>
        <taxon>Pseudonocardiales</taxon>
        <taxon>Pseudonocardiaceae</taxon>
        <taxon>Lentzea</taxon>
    </lineage>
</organism>
<name>A0A1H9MNS3_9PSEU</name>
<dbReference type="Gene3D" id="2.40.10.10">
    <property type="entry name" value="Trypsin-like serine proteases"/>
    <property type="match status" value="1"/>
</dbReference>
<evidence type="ECO:0000313" key="3">
    <source>
        <dbReference type="Proteomes" id="UP000199503"/>
    </source>
</evidence>
<feature type="region of interest" description="Disordered" evidence="1">
    <location>
        <begin position="90"/>
        <end position="111"/>
    </location>
</feature>
<protein>
    <recommendedName>
        <fullName evidence="4">Trypsin-like peptidase domain-containing protein</fullName>
    </recommendedName>
</protein>
<keyword evidence="3" id="KW-1185">Reference proteome</keyword>
<evidence type="ECO:0000256" key="1">
    <source>
        <dbReference type="SAM" id="MobiDB-lite"/>
    </source>
</evidence>
<evidence type="ECO:0008006" key="4">
    <source>
        <dbReference type="Google" id="ProtNLM"/>
    </source>
</evidence>
<accession>A0A1H9MNS3</accession>